<dbReference type="Proteomes" id="UP000324222">
    <property type="component" value="Unassembled WGS sequence"/>
</dbReference>
<organism evidence="2 3">
    <name type="scientific">Portunus trituberculatus</name>
    <name type="common">Swimming crab</name>
    <name type="synonym">Neptunus trituberculatus</name>
    <dbReference type="NCBI Taxonomy" id="210409"/>
    <lineage>
        <taxon>Eukaryota</taxon>
        <taxon>Metazoa</taxon>
        <taxon>Ecdysozoa</taxon>
        <taxon>Arthropoda</taxon>
        <taxon>Crustacea</taxon>
        <taxon>Multicrustacea</taxon>
        <taxon>Malacostraca</taxon>
        <taxon>Eumalacostraca</taxon>
        <taxon>Eucarida</taxon>
        <taxon>Decapoda</taxon>
        <taxon>Pleocyemata</taxon>
        <taxon>Brachyura</taxon>
        <taxon>Eubrachyura</taxon>
        <taxon>Portunoidea</taxon>
        <taxon>Portunidae</taxon>
        <taxon>Portuninae</taxon>
        <taxon>Portunus</taxon>
    </lineage>
</organism>
<reference evidence="2 3" key="1">
    <citation type="submission" date="2019-05" db="EMBL/GenBank/DDBJ databases">
        <title>Another draft genome of Portunus trituberculatus and its Hox gene families provides insights of decapod evolution.</title>
        <authorList>
            <person name="Jeong J.-H."/>
            <person name="Song I."/>
            <person name="Kim S."/>
            <person name="Choi T."/>
            <person name="Kim D."/>
            <person name="Ryu S."/>
            <person name="Kim W."/>
        </authorList>
    </citation>
    <scope>NUCLEOTIDE SEQUENCE [LARGE SCALE GENOMIC DNA]</scope>
    <source>
        <tissue evidence="2">Muscle</tissue>
    </source>
</reference>
<proteinExistence type="predicted"/>
<protein>
    <submittedName>
        <fullName evidence="2">Uncharacterized protein</fullName>
    </submittedName>
</protein>
<evidence type="ECO:0000313" key="3">
    <source>
        <dbReference type="Proteomes" id="UP000324222"/>
    </source>
</evidence>
<keyword evidence="3" id="KW-1185">Reference proteome</keyword>
<dbReference type="EMBL" id="VSRR010056425">
    <property type="protein sequence ID" value="MPC81261.1"/>
    <property type="molecule type" value="Genomic_DNA"/>
</dbReference>
<dbReference type="AlphaFoldDB" id="A0A5B7I798"/>
<feature type="region of interest" description="Disordered" evidence="1">
    <location>
        <begin position="63"/>
        <end position="96"/>
    </location>
</feature>
<comment type="caution">
    <text evidence="2">The sequence shown here is derived from an EMBL/GenBank/DDBJ whole genome shotgun (WGS) entry which is preliminary data.</text>
</comment>
<evidence type="ECO:0000256" key="1">
    <source>
        <dbReference type="SAM" id="MobiDB-lite"/>
    </source>
</evidence>
<accession>A0A5B7I798</accession>
<gene>
    <name evidence="2" type="ORF">E2C01_075868</name>
</gene>
<evidence type="ECO:0000313" key="2">
    <source>
        <dbReference type="EMBL" id="MPC81261.1"/>
    </source>
</evidence>
<name>A0A5B7I798_PORTR</name>
<sequence>MNRSHGDTPHWFKLLILARQYVKQSRGECVLPRGDTHHRTLKRAKKTMNLLPRATVVGSIMNSQPAQAAAPRSHTSVSSYRHLQPPLTNHAYPKKM</sequence>